<dbReference type="AlphaFoldDB" id="A0A5C5Y7B7"/>
<evidence type="ECO:0000256" key="8">
    <source>
        <dbReference type="SAM" id="Phobius"/>
    </source>
</evidence>
<feature type="transmembrane region" description="Helical" evidence="8">
    <location>
        <begin position="38"/>
        <end position="57"/>
    </location>
</feature>
<reference evidence="10 11" key="1">
    <citation type="submission" date="2019-02" db="EMBL/GenBank/DDBJ databases">
        <title>Deep-cultivation of Planctomycetes and their phenomic and genomic characterization uncovers novel biology.</title>
        <authorList>
            <person name="Wiegand S."/>
            <person name="Jogler M."/>
            <person name="Boedeker C."/>
            <person name="Pinto D."/>
            <person name="Vollmers J."/>
            <person name="Rivas-Marin E."/>
            <person name="Kohn T."/>
            <person name="Peeters S.H."/>
            <person name="Heuer A."/>
            <person name="Rast P."/>
            <person name="Oberbeckmann S."/>
            <person name="Bunk B."/>
            <person name="Jeske O."/>
            <person name="Meyerdierks A."/>
            <person name="Storesund J.E."/>
            <person name="Kallscheuer N."/>
            <person name="Luecker S."/>
            <person name="Lage O.M."/>
            <person name="Pohl T."/>
            <person name="Merkel B.J."/>
            <person name="Hornburger P."/>
            <person name="Mueller R.-W."/>
            <person name="Bruemmer F."/>
            <person name="Labrenz M."/>
            <person name="Spormann A.M."/>
            <person name="Op Den Camp H."/>
            <person name="Overmann J."/>
            <person name="Amann R."/>
            <person name="Jetten M.S.M."/>
            <person name="Mascher T."/>
            <person name="Medema M.H."/>
            <person name="Devos D.P."/>
            <person name="Kaster A.-K."/>
            <person name="Ovreas L."/>
            <person name="Rohde M."/>
            <person name="Galperin M.Y."/>
            <person name="Jogler C."/>
        </authorList>
    </citation>
    <scope>NUCLEOTIDE SEQUENCE [LARGE SCALE GENOMIC DNA]</scope>
    <source>
        <strain evidence="10 11">Pan14r</strain>
    </source>
</reference>
<dbReference type="InterPro" id="IPR002898">
    <property type="entry name" value="MotA_ExbB_proton_chnl"/>
</dbReference>
<dbReference type="OrthoDB" id="4045at2"/>
<protein>
    <submittedName>
        <fullName evidence="10">Colicin uptake protein TolQ</fullName>
    </submittedName>
</protein>
<keyword evidence="5 8" id="KW-0472">Membrane</keyword>
<evidence type="ECO:0000256" key="1">
    <source>
        <dbReference type="ARBA" id="ARBA00004651"/>
    </source>
</evidence>
<proteinExistence type="inferred from homology"/>
<evidence type="ECO:0000313" key="11">
    <source>
        <dbReference type="Proteomes" id="UP000317238"/>
    </source>
</evidence>
<accession>A0A5C5Y7B7</accession>
<evidence type="ECO:0000256" key="4">
    <source>
        <dbReference type="ARBA" id="ARBA00022989"/>
    </source>
</evidence>
<dbReference type="Proteomes" id="UP000317238">
    <property type="component" value="Unassembled WGS sequence"/>
</dbReference>
<evidence type="ECO:0000256" key="7">
    <source>
        <dbReference type="SAM" id="MobiDB-lite"/>
    </source>
</evidence>
<evidence type="ECO:0000256" key="2">
    <source>
        <dbReference type="ARBA" id="ARBA00022475"/>
    </source>
</evidence>
<keyword evidence="6" id="KW-0653">Protein transport</keyword>
<comment type="similarity">
    <text evidence="6">Belongs to the exbB/tolQ family.</text>
</comment>
<name>A0A5C5Y7B7_9PLAN</name>
<dbReference type="PANTHER" id="PTHR30625:SF11">
    <property type="entry name" value="MOTA_TOLQ_EXBB PROTON CHANNEL DOMAIN-CONTAINING PROTEIN"/>
    <property type="match status" value="1"/>
</dbReference>
<evidence type="ECO:0000256" key="5">
    <source>
        <dbReference type="ARBA" id="ARBA00023136"/>
    </source>
</evidence>
<comment type="caution">
    <text evidence="10">The sequence shown here is derived from an EMBL/GenBank/DDBJ whole genome shotgun (WGS) entry which is preliminary data.</text>
</comment>
<dbReference type="PANTHER" id="PTHR30625">
    <property type="entry name" value="PROTEIN TOLQ"/>
    <property type="match status" value="1"/>
</dbReference>
<dbReference type="GO" id="GO:0005886">
    <property type="term" value="C:plasma membrane"/>
    <property type="evidence" value="ECO:0007669"/>
    <property type="project" value="UniProtKB-SubCell"/>
</dbReference>
<keyword evidence="4 8" id="KW-1133">Transmembrane helix</keyword>
<evidence type="ECO:0000256" key="6">
    <source>
        <dbReference type="RuleBase" id="RU004057"/>
    </source>
</evidence>
<dbReference type="EMBL" id="SJPL01000001">
    <property type="protein sequence ID" value="TWT71084.1"/>
    <property type="molecule type" value="Genomic_DNA"/>
</dbReference>
<feature type="domain" description="MotA/TolQ/ExbB proton channel" evidence="9">
    <location>
        <begin position="173"/>
        <end position="291"/>
    </location>
</feature>
<evidence type="ECO:0000256" key="3">
    <source>
        <dbReference type="ARBA" id="ARBA00022692"/>
    </source>
</evidence>
<dbReference type="InterPro" id="IPR050790">
    <property type="entry name" value="ExbB/TolQ_transport"/>
</dbReference>
<sequence length="355" mass="38200">MTSLITQLSSRLKRCVGIQADERVDFGRRLSGDHCRPAFLCWLLLWAVAVHGIAVLGGPSTGYAQTSQTPIVDASEIQSVLNDAPEPEPGQGESPSGIDLLSLIFRGGVFMIPIAIMSLLVVTLAVERMLTLRSRKIIPRRLVRELRTQMMDDASFQPSKAFLTCEEFPSVASRVVKAMLMRTGAPVADAERAATETAQREADRYASPIRWLNLAAAATPLMGLLGTVWGMIVAFHESTTLTPDRSRSEQLSEGIYTALVTTLAGLIVAIPAAILAQHLENKLTRLFGRVEQLAFDLAPALNRFVGNTQMRRDGSLHPMADAAGDESTGGRPPQVATGSVAGRTKTKSRGGIQAG</sequence>
<evidence type="ECO:0000313" key="10">
    <source>
        <dbReference type="EMBL" id="TWT71084.1"/>
    </source>
</evidence>
<gene>
    <name evidence="10" type="ORF">Pan14r_33940</name>
</gene>
<keyword evidence="2" id="KW-1003">Cell membrane</keyword>
<keyword evidence="11" id="KW-1185">Reference proteome</keyword>
<feature type="transmembrane region" description="Helical" evidence="8">
    <location>
        <begin position="255"/>
        <end position="276"/>
    </location>
</feature>
<feature type="transmembrane region" description="Helical" evidence="8">
    <location>
        <begin position="211"/>
        <end position="235"/>
    </location>
</feature>
<feature type="region of interest" description="Disordered" evidence="7">
    <location>
        <begin position="312"/>
        <end position="355"/>
    </location>
</feature>
<keyword evidence="6" id="KW-0813">Transport</keyword>
<dbReference type="Pfam" id="PF01618">
    <property type="entry name" value="MotA_ExbB"/>
    <property type="match status" value="1"/>
</dbReference>
<comment type="subcellular location">
    <subcellularLocation>
        <location evidence="1">Cell membrane</location>
        <topology evidence="1">Multi-pass membrane protein</topology>
    </subcellularLocation>
    <subcellularLocation>
        <location evidence="6">Membrane</location>
        <topology evidence="6">Multi-pass membrane protein</topology>
    </subcellularLocation>
</comment>
<dbReference type="RefSeq" id="WP_146439612.1">
    <property type="nucleotide sequence ID" value="NZ_SJPL01000001.1"/>
</dbReference>
<dbReference type="GO" id="GO:0017038">
    <property type="term" value="P:protein import"/>
    <property type="evidence" value="ECO:0007669"/>
    <property type="project" value="TreeGrafter"/>
</dbReference>
<evidence type="ECO:0000259" key="9">
    <source>
        <dbReference type="Pfam" id="PF01618"/>
    </source>
</evidence>
<keyword evidence="3 8" id="KW-0812">Transmembrane</keyword>
<feature type="transmembrane region" description="Helical" evidence="8">
    <location>
        <begin position="103"/>
        <end position="126"/>
    </location>
</feature>
<organism evidence="10 11">
    <name type="scientific">Crateriforma conspicua</name>
    <dbReference type="NCBI Taxonomy" id="2527996"/>
    <lineage>
        <taxon>Bacteria</taxon>
        <taxon>Pseudomonadati</taxon>
        <taxon>Planctomycetota</taxon>
        <taxon>Planctomycetia</taxon>
        <taxon>Planctomycetales</taxon>
        <taxon>Planctomycetaceae</taxon>
        <taxon>Crateriforma</taxon>
    </lineage>
</organism>